<accession>A0ABV7X515</accession>
<keyword evidence="2" id="KW-1185">Reference proteome</keyword>
<evidence type="ECO:0008006" key="3">
    <source>
        <dbReference type="Google" id="ProtNLM"/>
    </source>
</evidence>
<comment type="caution">
    <text evidence="1">The sequence shown here is derived from an EMBL/GenBank/DDBJ whole genome shotgun (WGS) entry which is preliminary data.</text>
</comment>
<evidence type="ECO:0000313" key="2">
    <source>
        <dbReference type="Proteomes" id="UP001595613"/>
    </source>
</evidence>
<evidence type="ECO:0000313" key="1">
    <source>
        <dbReference type="EMBL" id="MFC3706327.1"/>
    </source>
</evidence>
<dbReference type="RefSeq" id="WP_380098459.1">
    <property type="nucleotide sequence ID" value="NZ_JBHRYD010000018.1"/>
</dbReference>
<organism evidence="1 2">
    <name type="scientific">Devosia honganensis</name>
    <dbReference type="NCBI Taxonomy" id="1610527"/>
    <lineage>
        <taxon>Bacteria</taxon>
        <taxon>Pseudomonadati</taxon>
        <taxon>Pseudomonadota</taxon>
        <taxon>Alphaproteobacteria</taxon>
        <taxon>Hyphomicrobiales</taxon>
        <taxon>Devosiaceae</taxon>
        <taxon>Devosia</taxon>
    </lineage>
</organism>
<sequence length="147" mass="16017">MTDMTLSTDAGFEAGHICNRNGCAGIIEQHDSDGCCSCHINPPCGHCTTPREFCPVCDWDAKDDLIVEAEGTIYLGAVNYVEKVQRVLDPTKIDYTISMHSSSSQKCQGVYPPGTTRAEVEQRVKGTFGGRFESFGGGKFSYIAYTD</sequence>
<gene>
    <name evidence="1" type="ORF">ACFOOL_16390</name>
</gene>
<reference evidence="2" key="1">
    <citation type="journal article" date="2019" name="Int. J. Syst. Evol. Microbiol.">
        <title>The Global Catalogue of Microorganisms (GCM) 10K type strain sequencing project: providing services to taxonomists for standard genome sequencing and annotation.</title>
        <authorList>
            <consortium name="The Broad Institute Genomics Platform"/>
            <consortium name="The Broad Institute Genome Sequencing Center for Infectious Disease"/>
            <person name="Wu L."/>
            <person name="Ma J."/>
        </authorList>
    </citation>
    <scope>NUCLEOTIDE SEQUENCE [LARGE SCALE GENOMIC DNA]</scope>
    <source>
        <strain evidence="2">KCTC 42281</strain>
    </source>
</reference>
<proteinExistence type="predicted"/>
<protein>
    <recommendedName>
        <fullName evidence="3">KTSC domain-containing protein</fullName>
    </recommendedName>
</protein>
<dbReference type="Proteomes" id="UP001595613">
    <property type="component" value="Unassembled WGS sequence"/>
</dbReference>
<name>A0ABV7X515_9HYPH</name>
<dbReference type="EMBL" id="JBHRYD010000018">
    <property type="protein sequence ID" value="MFC3706327.1"/>
    <property type="molecule type" value="Genomic_DNA"/>
</dbReference>